<name>A0A5C3LX53_9AGAR</name>
<dbReference type="Proteomes" id="UP000308652">
    <property type="component" value="Unassembled WGS sequence"/>
</dbReference>
<gene>
    <name evidence="2" type="ORF">BDQ12DRAFT_737048</name>
</gene>
<sequence length="1672" mass="187553">MSQIPTHTTIIPSFVPLDEPAITESVIRQYSLSDLHLECASQGSEFSNNEELVLSVTPNDLNIQKSVTFKRFSLASWKCEDTFKILSGKDALNLTLFRSVEEIGHISFTPERLSQCLQENANNSNVKFIVETGEGNEGIVMLFRINDVSTSDENPSHLLDYALEVADDNPYKWLLLARAADCFNIRSTRTTALSDMNEAISTYEASVLLSPDAHPHKVVLLNRLGQAYIIRYSKTGDAKDVDQAISRQRSAISLVSSDDEEVRLGVLTSFGNHLMCRFGYSKDQTDFEDSISAFKSALDLSSKNIPGPHASIIMSCIAGLYHLRFQHLRSINDITEAINAIRDAIKLLAGDDPILPSLLSNLAGSLMFRFGISGAREDMIESMSAIRKAIDLTSDHNINKPNLLSNLAGSYVLQFQQTRILADVDEAIALRRKAIVLMHNGHRDMPFVLCNLGNTFLRRWELTNDLEDINQAIEIHRKGHQLTPVGHVELRLRLLDQRNLLLFRLRQTHQPADRDEAIALIHRAITIQARNVGSDSFDAEQLRLLRALSKEKLQKLAIHDEDLSVKQVVFETTPAEDSESILEVLDEMVSIHMECYELLMESTDIEKAVDLQRKAIQLTHPSDVMYLIRLEKLGVLLWNKVQHTRDKADLDDCIAVHRDILDKTSKEDHDWRKRINHLAHVLVSTIVQHPGQPQDKVTAGWNTLDFILNSFDQDTALFLSEQLATLITRRFELSGDPEEAETAISLFQRALSFSVTPEHQKQQLSHLCTMHLRRFQRTGMPSDLDAASTAQQRRMDLTPNDNDDEMPMMLDALGSVSLHRFKLTGKPDDLYEAIRLQRKALSLDPINDKLMSNLGNSLLRLFEITGELRDIDECISLQQNAVYNTQSGDDISMRISVNNLGNAFTCRYGLTRERGDITEALSAYGKALVLFPERSQDRVLTMDNMASCYYQRFRCENNVNDLDDCISIRKKALGFASADHIIIPALLFHLGNSLLDRYSIKRNLEDIDDAIDTLKRSMTVTQVESYLLRPYALSGMGNAFFTRFQVTGNLDDLDHAIIFQTTGLASIPKNHIDYNIGQIYLGRSLERRFRRTKNIEDYEQAVFCYQSGANYPNGRALDRLMSARQWGALCRHIDPHQSLLAYGIAIEVLPQVAWLGQTVDQRLERLTDISTLPNEAAATALDLDRLDLALEWLEQGRSILWSQLDKLQAHNAMDNLRLKAPDLADELQRISIGLEISGGRTDDLNGLPRDMAQKMSNQKDAQQHHQLADEWNSILKNIRDVDGFESFLLPTKSSELLKSIPKSGPVIVINVHGLRCDALALLSWADTPIHIPLEKLTYEKAVLWQEQLGIHLAFSDIIPSIRSGRPFTAPLAKMSFESILAELWKCVVKPILDALAYSPTLEPSRLWWCTTGPLAFLPLHAAGMYGSRGSSVGSIISDFVVSSYTPTVSAIIKKTRNNHINSDSRSRGILVVSQASTPNLAKISNTVQECMAVVEKCALSGLEVEYLEEESGTVESVLQGMEQHAWIHLACHAIQNLENPISSAFYLHNGPLAISAIIKKPLPHADFAFLSACQTSTGDTQLSEESIHLAAGMLSAGYRSIIATMWSIDDMHAPVIADQVYSHLLEDQEDSENLDSSRAAYALHYATKALRERLGNSETAFLLWVPFIHMGF</sequence>
<dbReference type="Gene3D" id="1.25.40.10">
    <property type="entry name" value="Tetratricopeptide repeat domain"/>
    <property type="match status" value="3"/>
</dbReference>
<dbReference type="EMBL" id="ML213614">
    <property type="protein sequence ID" value="TFK36478.1"/>
    <property type="molecule type" value="Genomic_DNA"/>
</dbReference>
<dbReference type="SUPFAM" id="SSF48452">
    <property type="entry name" value="TPR-like"/>
    <property type="match status" value="2"/>
</dbReference>
<protein>
    <submittedName>
        <fullName evidence="2">CHAT domain-containing protein</fullName>
    </submittedName>
</protein>
<reference evidence="2 3" key="1">
    <citation type="journal article" date="2019" name="Nat. Ecol. Evol.">
        <title>Megaphylogeny resolves global patterns of mushroom evolution.</title>
        <authorList>
            <person name="Varga T."/>
            <person name="Krizsan K."/>
            <person name="Foldi C."/>
            <person name="Dima B."/>
            <person name="Sanchez-Garcia M."/>
            <person name="Sanchez-Ramirez S."/>
            <person name="Szollosi G.J."/>
            <person name="Szarkandi J.G."/>
            <person name="Papp V."/>
            <person name="Albert L."/>
            <person name="Andreopoulos W."/>
            <person name="Angelini C."/>
            <person name="Antonin V."/>
            <person name="Barry K.W."/>
            <person name="Bougher N.L."/>
            <person name="Buchanan P."/>
            <person name="Buyck B."/>
            <person name="Bense V."/>
            <person name="Catcheside P."/>
            <person name="Chovatia M."/>
            <person name="Cooper J."/>
            <person name="Damon W."/>
            <person name="Desjardin D."/>
            <person name="Finy P."/>
            <person name="Geml J."/>
            <person name="Haridas S."/>
            <person name="Hughes K."/>
            <person name="Justo A."/>
            <person name="Karasinski D."/>
            <person name="Kautmanova I."/>
            <person name="Kiss B."/>
            <person name="Kocsube S."/>
            <person name="Kotiranta H."/>
            <person name="LaButti K.M."/>
            <person name="Lechner B.E."/>
            <person name="Liimatainen K."/>
            <person name="Lipzen A."/>
            <person name="Lukacs Z."/>
            <person name="Mihaltcheva S."/>
            <person name="Morgado L.N."/>
            <person name="Niskanen T."/>
            <person name="Noordeloos M.E."/>
            <person name="Ohm R.A."/>
            <person name="Ortiz-Santana B."/>
            <person name="Ovrebo C."/>
            <person name="Racz N."/>
            <person name="Riley R."/>
            <person name="Savchenko A."/>
            <person name="Shiryaev A."/>
            <person name="Soop K."/>
            <person name="Spirin V."/>
            <person name="Szebenyi C."/>
            <person name="Tomsovsky M."/>
            <person name="Tulloss R.E."/>
            <person name="Uehling J."/>
            <person name="Grigoriev I.V."/>
            <person name="Vagvolgyi C."/>
            <person name="Papp T."/>
            <person name="Martin F.M."/>
            <person name="Miettinen O."/>
            <person name="Hibbett D.S."/>
            <person name="Nagy L.G."/>
        </authorList>
    </citation>
    <scope>NUCLEOTIDE SEQUENCE [LARGE SCALE GENOMIC DNA]</scope>
    <source>
        <strain evidence="2 3">CBS 166.37</strain>
    </source>
</reference>
<evidence type="ECO:0000313" key="3">
    <source>
        <dbReference type="Proteomes" id="UP000308652"/>
    </source>
</evidence>
<dbReference type="InterPro" id="IPR011990">
    <property type="entry name" value="TPR-like_helical_dom_sf"/>
</dbReference>
<dbReference type="STRING" id="68775.A0A5C3LX53"/>
<dbReference type="Pfam" id="PF12770">
    <property type="entry name" value="CHAT"/>
    <property type="match status" value="1"/>
</dbReference>
<dbReference type="Pfam" id="PF13374">
    <property type="entry name" value="TPR_10"/>
    <property type="match status" value="1"/>
</dbReference>
<dbReference type="PANTHER" id="PTHR19959:SF119">
    <property type="entry name" value="FUNGAL LIPASE-LIKE DOMAIN-CONTAINING PROTEIN"/>
    <property type="match status" value="1"/>
</dbReference>
<organism evidence="2 3">
    <name type="scientific">Crucibulum laeve</name>
    <dbReference type="NCBI Taxonomy" id="68775"/>
    <lineage>
        <taxon>Eukaryota</taxon>
        <taxon>Fungi</taxon>
        <taxon>Dikarya</taxon>
        <taxon>Basidiomycota</taxon>
        <taxon>Agaricomycotina</taxon>
        <taxon>Agaricomycetes</taxon>
        <taxon>Agaricomycetidae</taxon>
        <taxon>Agaricales</taxon>
        <taxon>Agaricineae</taxon>
        <taxon>Nidulariaceae</taxon>
        <taxon>Crucibulum</taxon>
    </lineage>
</organism>
<evidence type="ECO:0000313" key="2">
    <source>
        <dbReference type="EMBL" id="TFK36478.1"/>
    </source>
</evidence>
<evidence type="ECO:0000259" key="1">
    <source>
        <dbReference type="Pfam" id="PF12770"/>
    </source>
</evidence>
<dbReference type="PANTHER" id="PTHR19959">
    <property type="entry name" value="KINESIN LIGHT CHAIN"/>
    <property type="match status" value="1"/>
</dbReference>
<dbReference type="OrthoDB" id="9991317at2759"/>
<feature type="domain" description="CHAT" evidence="1">
    <location>
        <begin position="1380"/>
        <end position="1671"/>
    </location>
</feature>
<proteinExistence type="predicted"/>
<accession>A0A5C3LX53</accession>
<dbReference type="InterPro" id="IPR024983">
    <property type="entry name" value="CHAT_dom"/>
</dbReference>
<keyword evidence="3" id="KW-1185">Reference proteome</keyword>